<dbReference type="Proteomes" id="UP000250140">
    <property type="component" value="Unassembled WGS sequence"/>
</dbReference>
<dbReference type="GO" id="GO:0008270">
    <property type="term" value="F:zinc ion binding"/>
    <property type="evidence" value="ECO:0007669"/>
    <property type="project" value="UniProtKB-KW"/>
</dbReference>
<dbReference type="PANTHER" id="PTHR22770:SF13">
    <property type="entry name" value="RING-TYPE DOMAIN-CONTAINING PROTEIN"/>
    <property type="match status" value="1"/>
</dbReference>
<keyword evidence="5" id="KW-0863">Zinc-finger</keyword>
<evidence type="ECO:0000256" key="4">
    <source>
        <dbReference type="ARBA" id="ARBA00022737"/>
    </source>
</evidence>
<dbReference type="OrthoDB" id="1431934at2759"/>
<accession>A0A8E2F7B2</accession>
<dbReference type="InterPro" id="IPR044066">
    <property type="entry name" value="TRIAD_supradom"/>
</dbReference>
<protein>
    <recommendedName>
        <fullName evidence="8">RING-type domain-containing protein</fullName>
    </recommendedName>
</protein>
<evidence type="ECO:0000313" key="9">
    <source>
        <dbReference type="EMBL" id="OCL11781.1"/>
    </source>
</evidence>
<dbReference type="InterPro" id="IPR017907">
    <property type="entry name" value="Znf_RING_CS"/>
</dbReference>
<evidence type="ECO:0000259" key="8">
    <source>
        <dbReference type="PROSITE" id="PS51873"/>
    </source>
</evidence>
<evidence type="ECO:0000256" key="3">
    <source>
        <dbReference type="ARBA" id="ARBA00022723"/>
    </source>
</evidence>
<dbReference type="PROSITE" id="PS00518">
    <property type="entry name" value="ZF_RING_1"/>
    <property type="match status" value="1"/>
</dbReference>
<keyword evidence="4" id="KW-0677">Repeat</keyword>
<dbReference type="GO" id="GO:0043130">
    <property type="term" value="F:ubiquitin binding"/>
    <property type="evidence" value="ECO:0007669"/>
    <property type="project" value="TreeGrafter"/>
</dbReference>
<evidence type="ECO:0000256" key="1">
    <source>
        <dbReference type="ARBA" id="ARBA00004906"/>
    </source>
</evidence>
<keyword evidence="2" id="KW-0808">Transferase</keyword>
<organism evidence="9 10">
    <name type="scientific">Glonium stellatum</name>
    <dbReference type="NCBI Taxonomy" id="574774"/>
    <lineage>
        <taxon>Eukaryota</taxon>
        <taxon>Fungi</taxon>
        <taxon>Dikarya</taxon>
        <taxon>Ascomycota</taxon>
        <taxon>Pezizomycotina</taxon>
        <taxon>Dothideomycetes</taxon>
        <taxon>Pleosporomycetidae</taxon>
        <taxon>Gloniales</taxon>
        <taxon>Gloniaceae</taxon>
        <taxon>Glonium</taxon>
    </lineage>
</organism>
<keyword evidence="6" id="KW-0833">Ubl conjugation pathway</keyword>
<dbReference type="GO" id="GO:0000151">
    <property type="term" value="C:ubiquitin ligase complex"/>
    <property type="evidence" value="ECO:0007669"/>
    <property type="project" value="TreeGrafter"/>
</dbReference>
<proteinExistence type="predicted"/>
<dbReference type="Gene3D" id="1.20.120.1750">
    <property type="match status" value="1"/>
</dbReference>
<dbReference type="AlphaFoldDB" id="A0A8E2F7B2"/>
<sequence>MKHFHCQPPTAACTHEVQVCKECLTVWIESEFQSKVWDQIRCPDCRSQMQYEDIRKYAPPTIFRKYDRLSTKAALETIPGFRWCTIKGCKSGQVHDAGPEAPIFECMKCRILQCVVHNRRWHEGETCAEYDYRTDGKQKKAEEQASKKVISETTKKCPGCKWDIEKNYGCDHMTCTRCRHEFCWVCLAPYRPIREHGNHMHRQDCQYFL</sequence>
<evidence type="ECO:0000256" key="6">
    <source>
        <dbReference type="ARBA" id="ARBA00022786"/>
    </source>
</evidence>
<keyword evidence="3" id="KW-0479">Metal-binding</keyword>
<gene>
    <name evidence="9" type="ORF">AOQ84DRAFT_335379</name>
</gene>
<reference evidence="9 10" key="1">
    <citation type="journal article" date="2016" name="Nat. Commun.">
        <title>Ectomycorrhizal ecology is imprinted in the genome of the dominant symbiotic fungus Cenococcum geophilum.</title>
        <authorList>
            <consortium name="DOE Joint Genome Institute"/>
            <person name="Peter M."/>
            <person name="Kohler A."/>
            <person name="Ohm R.A."/>
            <person name="Kuo A."/>
            <person name="Krutzmann J."/>
            <person name="Morin E."/>
            <person name="Arend M."/>
            <person name="Barry K.W."/>
            <person name="Binder M."/>
            <person name="Choi C."/>
            <person name="Clum A."/>
            <person name="Copeland A."/>
            <person name="Grisel N."/>
            <person name="Haridas S."/>
            <person name="Kipfer T."/>
            <person name="LaButti K."/>
            <person name="Lindquist E."/>
            <person name="Lipzen A."/>
            <person name="Maire R."/>
            <person name="Meier B."/>
            <person name="Mihaltcheva S."/>
            <person name="Molinier V."/>
            <person name="Murat C."/>
            <person name="Poggeler S."/>
            <person name="Quandt C.A."/>
            <person name="Sperisen C."/>
            <person name="Tritt A."/>
            <person name="Tisserant E."/>
            <person name="Crous P.W."/>
            <person name="Henrissat B."/>
            <person name="Nehls U."/>
            <person name="Egli S."/>
            <person name="Spatafora J.W."/>
            <person name="Grigoriev I.V."/>
            <person name="Martin F.M."/>
        </authorList>
    </citation>
    <scope>NUCLEOTIDE SEQUENCE [LARGE SCALE GENOMIC DNA]</scope>
    <source>
        <strain evidence="9 10">CBS 207.34</strain>
    </source>
</reference>
<evidence type="ECO:0000313" key="10">
    <source>
        <dbReference type="Proteomes" id="UP000250140"/>
    </source>
</evidence>
<dbReference type="InterPro" id="IPR051628">
    <property type="entry name" value="LUBAC_E3_Ligases"/>
</dbReference>
<comment type="pathway">
    <text evidence="1">Protein modification; protein ubiquitination.</text>
</comment>
<evidence type="ECO:0000256" key="7">
    <source>
        <dbReference type="ARBA" id="ARBA00022833"/>
    </source>
</evidence>
<keyword evidence="10" id="KW-1185">Reference proteome</keyword>
<dbReference type="InterPro" id="IPR002867">
    <property type="entry name" value="IBR_dom"/>
</dbReference>
<dbReference type="GO" id="GO:0004842">
    <property type="term" value="F:ubiquitin-protein transferase activity"/>
    <property type="evidence" value="ECO:0007669"/>
    <property type="project" value="TreeGrafter"/>
</dbReference>
<keyword evidence="7" id="KW-0862">Zinc</keyword>
<dbReference type="Pfam" id="PF22191">
    <property type="entry name" value="IBR_1"/>
    <property type="match status" value="1"/>
</dbReference>
<dbReference type="SUPFAM" id="SSF57850">
    <property type="entry name" value="RING/U-box"/>
    <property type="match status" value="3"/>
</dbReference>
<dbReference type="InterPro" id="IPR013083">
    <property type="entry name" value="Znf_RING/FYVE/PHD"/>
</dbReference>
<dbReference type="CDD" id="cd20335">
    <property type="entry name" value="BRcat_RBR"/>
    <property type="match status" value="1"/>
</dbReference>
<dbReference type="Gene3D" id="3.30.40.10">
    <property type="entry name" value="Zinc/RING finger domain, C3HC4 (zinc finger)"/>
    <property type="match status" value="1"/>
</dbReference>
<dbReference type="Pfam" id="PF01485">
    <property type="entry name" value="IBR"/>
    <property type="match status" value="1"/>
</dbReference>
<feature type="domain" description="RING-type" evidence="8">
    <location>
        <begin position="1"/>
        <end position="209"/>
    </location>
</feature>
<evidence type="ECO:0000256" key="5">
    <source>
        <dbReference type="ARBA" id="ARBA00022771"/>
    </source>
</evidence>
<evidence type="ECO:0000256" key="2">
    <source>
        <dbReference type="ARBA" id="ARBA00022679"/>
    </source>
</evidence>
<dbReference type="PANTHER" id="PTHR22770">
    <property type="entry name" value="UBIQUITIN CONJUGATING ENZYME 7 INTERACTING PROTEIN-RELATED"/>
    <property type="match status" value="1"/>
</dbReference>
<dbReference type="GO" id="GO:0043161">
    <property type="term" value="P:proteasome-mediated ubiquitin-dependent protein catabolic process"/>
    <property type="evidence" value="ECO:0007669"/>
    <property type="project" value="TreeGrafter"/>
</dbReference>
<dbReference type="GO" id="GO:0097039">
    <property type="term" value="P:protein linear polyubiquitination"/>
    <property type="evidence" value="ECO:0007669"/>
    <property type="project" value="TreeGrafter"/>
</dbReference>
<dbReference type="SMART" id="SM00647">
    <property type="entry name" value="IBR"/>
    <property type="match status" value="2"/>
</dbReference>
<dbReference type="EMBL" id="KV748991">
    <property type="protein sequence ID" value="OCL11781.1"/>
    <property type="molecule type" value="Genomic_DNA"/>
</dbReference>
<dbReference type="PROSITE" id="PS51873">
    <property type="entry name" value="TRIAD"/>
    <property type="match status" value="1"/>
</dbReference>
<name>A0A8E2F7B2_9PEZI</name>